<dbReference type="HAMAP" id="MF_01074">
    <property type="entry name" value="LarC"/>
    <property type="match status" value="1"/>
</dbReference>
<gene>
    <name evidence="3" type="ORF">SAMN05660330_02108</name>
</gene>
<sequence length="395" mass="43078">MNAPGHGQTCYLDCFSGVSGDMLLGALLHCGLSDEELRDELAKLHLSDFSVAIQRVTINSIQACRITVDATRRQELRTLPSILGILERSGLSEEIVTKAGAVFKVLAEAEAQVHNIATDRVHFHEVGGLDTIVDIVGVVACLAKLGISRVHCSPLPAGRGFARCDHGLLPLPAPAVCELLRGIPCYGVDLRQELVTPTGAALVSVLADQFGPLPPMTITATGYGAGTTVLDNGQPNLLRCMVGRELNVAESQHIEIIETNLDDWSPEGFPYLAELLFDRGALDVTLSPLQMKKGRAGFTLQVIAAPAYAHRLKQTILTETTAIGLRFRTEQRMTLPRKKVMVATRWGEILAKQVETSRGVVIYPEYEECKKLAIKQQIPLKEVYLEIQQQGMKLI</sequence>
<dbReference type="Gene3D" id="3.10.20.300">
    <property type="entry name" value="mk0293 like domain"/>
    <property type="match status" value="1"/>
</dbReference>
<name>A0A1H0QWR1_9BACT</name>
<dbReference type="PANTHER" id="PTHR36566">
    <property type="entry name" value="NICKEL INSERTION PROTEIN-RELATED"/>
    <property type="match status" value="1"/>
</dbReference>
<dbReference type="InterPro" id="IPR002822">
    <property type="entry name" value="Ni_insertion"/>
</dbReference>
<keyword evidence="4" id="KW-1185">Reference proteome</keyword>
<dbReference type="OrthoDB" id="9765625at2"/>
<dbReference type="GO" id="GO:0016151">
    <property type="term" value="F:nickel cation binding"/>
    <property type="evidence" value="ECO:0007669"/>
    <property type="project" value="UniProtKB-UniRule"/>
</dbReference>
<dbReference type="AlphaFoldDB" id="A0A1H0QWR1"/>
<evidence type="ECO:0000313" key="4">
    <source>
        <dbReference type="Proteomes" id="UP000199073"/>
    </source>
</evidence>
<dbReference type="GO" id="GO:0016829">
    <property type="term" value="F:lyase activity"/>
    <property type="evidence" value="ECO:0007669"/>
    <property type="project" value="UniProtKB-UniRule"/>
</dbReference>
<evidence type="ECO:0000256" key="2">
    <source>
        <dbReference type="HAMAP-Rule" id="MF_01074"/>
    </source>
</evidence>
<dbReference type="Gene3D" id="3.30.70.1380">
    <property type="entry name" value="Transcriptional regulatory protein pf0864 domain like"/>
    <property type="match status" value="1"/>
</dbReference>
<dbReference type="PANTHER" id="PTHR36566:SF1">
    <property type="entry name" value="PYRIDINIUM-3,5-BISTHIOCARBOXYLIC ACID MONONUCLEOTIDE NICKEL INSERTION PROTEIN"/>
    <property type="match status" value="1"/>
</dbReference>
<keyword evidence="1 2" id="KW-0533">Nickel</keyword>
<dbReference type="NCBIfam" id="TIGR00299">
    <property type="entry name" value="nickel pincer cofactor biosynthesis protein LarC"/>
    <property type="match status" value="1"/>
</dbReference>
<proteinExistence type="inferred from homology"/>
<keyword evidence="2" id="KW-0456">Lyase</keyword>
<dbReference type="RefSeq" id="WP_092222576.1">
    <property type="nucleotide sequence ID" value="NZ_FNJI01000013.1"/>
</dbReference>
<comment type="similarity">
    <text evidence="2">Belongs to the LarC family.</text>
</comment>
<dbReference type="STRING" id="91360.SAMN05660330_02108"/>
<evidence type="ECO:0000256" key="1">
    <source>
        <dbReference type="ARBA" id="ARBA00022596"/>
    </source>
</evidence>
<organism evidence="3 4">
    <name type="scientific">Desulforhopalus singaporensis</name>
    <dbReference type="NCBI Taxonomy" id="91360"/>
    <lineage>
        <taxon>Bacteria</taxon>
        <taxon>Pseudomonadati</taxon>
        <taxon>Thermodesulfobacteriota</taxon>
        <taxon>Desulfobulbia</taxon>
        <taxon>Desulfobulbales</taxon>
        <taxon>Desulfocapsaceae</taxon>
        <taxon>Desulforhopalus</taxon>
    </lineage>
</organism>
<evidence type="ECO:0000313" key="3">
    <source>
        <dbReference type="EMBL" id="SDP21732.1"/>
    </source>
</evidence>
<accession>A0A1H0QWR1</accession>
<dbReference type="EMBL" id="FNJI01000013">
    <property type="protein sequence ID" value="SDP21732.1"/>
    <property type="molecule type" value="Genomic_DNA"/>
</dbReference>
<reference evidence="3 4" key="1">
    <citation type="submission" date="2016-10" db="EMBL/GenBank/DDBJ databases">
        <authorList>
            <person name="de Groot N.N."/>
        </authorList>
    </citation>
    <scope>NUCLEOTIDE SEQUENCE [LARGE SCALE GENOMIC DNA]</scope>
    <source>
        <strain evidence="3 4">DSM 12130</strain>
    </source>
</reference>
<dbReference type="Proteomes" id="UP000199073">
    <property type="component" value="Unassembled WGS sequence"/>
</dbReference>
<dbReference type="Pfam" id="PF01969">
    <property type="entry name" value="Ni_insertion"/>
    <property type="match status" value="1"/>
</dbReference>
<protein>
    <recommendedName>
        <fullName evidence="2">Putative nickel insertion protein</fullName>
    </recommendedName>
</protein>